<feature type="region of interest" description="Disordered" evidence="8">
    <location>
        <begin position="1"/>
        <end position="24"/>
    </location>
</feature>
<dbReference type="EC" id="2.8.4.1" evidence="5"/>
<dbReference type="NCBIfam" id="TIGR03259">
    <property type="entry name" value="met_CoM_red_gam"/>
    <property type="match status" value="1"/>
</dbReference>
<dbReference type="GO" id="GO:0015948">
    <property type="term" value="P:methanogenesis"/>
    <property type="evidence" value="ECO:0007669"/>
    <property type="project" value="UniProtKB-KW"/>
</dbReference>
<evidence type="ECO:0000256" key="5">
    <source>
        <dbReference type="ARBA" id="ARBA00013271"/>
    </source>
</evidence>
<reference evidence="9" key="2">
    <citation type="submission" date="2015-08" db="EMBL/GenBank/DDBJ databases">
        <authorList>
            <person name="Babu N.S."/>
            <person name="Beckwith C.J."/>
            <person name="Beseler K.G."/>
            <person name="Brison A."/>
            <person name="Carone J.V."/>
            <person name="Caskin T.P."/>
            <person name="Diamond M."/>
            <person name="Durham M.E."/>
            <person name="Foxe J.M."/>
            <person name="Go M."/>
            <person name="Henderson B.A."/>
            <person name="Jones I.B."/>
            <person name="McGettigan J.A."/>
            <person name="Micheletti S.J."/>
            <person name="Nasrallah M.E."/>
            <person name="Ortiz D."/>
            <person name="Piller C.R."/>
            <person name="Privatt S.R."/>
            <person name="Schneider S.L."/>
            <person name="Sharp S."/>
            <person name="Smith T.C."/>
            <person name="Stanton J.D."/>
            <person name="Ullery H.E."/>
            <person name="Wilson R.J."/>
            <person name="Serrano M.G."/>
            <person name="Buck G."/>
            <person name="Lee V."/>
            <person name="Wang Y."/>
            <person name="Carvalho R."/>
            <person name="Voegtly L."/>
            <person name="Shi R."/>
            <person name="Duckworth R."/>
            <person name="Johnson A."/>
            <person name="Loviza R."/>
            <person name="Walstead R."/>
            <person name="Shah Z."/>
            <person name="Kiflezghi M."/>
            <person name="Wade K."/>
            <person name="Ball S.L."/>
            <person name="Bradley K.W."/>
            <person name="Asai D.J."/>
            <person name="Bowman C.A."/>
            <person name="Russell D.A."/>
            <person name="Pope W.H."/>
            <person name="Jacobs-Sera D."/>
            <person name="Hendrix R.W."/>
            <person name="Hatfull G.F."/>
        </authorList>
    </citation>
    <scope>NUCLEOTIDE SEQUENCE</scope>
</reference>
<evidence type="ECO:0000256" key="3">
    <source>
        <dbReference type="ARBA" id="ARBA00008740"/>
    </source>
</evidence>
<keyword evidence="6" id="KW-0484">Methanogenesis</keyword>
<evidence type="ECO:0000256" key="7">
    <source>
        <dbReference type="ARBA" id="ARBA00047772"/>
    </source>
</evidence>
<evidence type="ECO:0000256" key="1">
    <source>
        <dbReference type="ARBA" id="ARBA00001952"/>
    </source>
</evidence>
<dbReference type="AlphaFoldDB" id="A0A0P0JSU3"/>
<evidence type="ECO:0000256" key="8">
    <source>
        <dbReference type="SAM" id="MobiDB-lite"/>
    </source>
</evidence>
<reference evidence="9" key="1">
    <citation type="journal article" date="2015" name="Science">
        <title>Methane metabolism in the archaeal phylum Bathyarchaeota revealed by genome-centric metagenomics.</title>
        <authorList>
            <person name="Evans P.N."/>
            <person name="Parks D.H."/>
            <person name="Chadwick G.L."/>
            <person name="Robbins S.J."/>
            <person name="Orphan V.J."/>
            <person name="Golding S.D."/>
            <person name="Tyson G.W."/>
        </authorList>
    </citation>
    <scope>NUCLEOTIDE SEQUENCE</scope>
</reference>
<name>A0A0P0JSU3_9ARCH</name>
<organism evidence="9">
    <name type="scientific">uncultured Bathyarchaeota archaeon</name>
    <dbReference type="NCBI Taxonomy" id="1739975"/>
    <lineage>
        <taxon>Archaea</taxon>
        <taxon>Candidatus Bathyarchaeota</taxon>
        <taxon>environmental samples</taxon>
    </lineage>
</organism>
<dbReference type="Gene3D" id="3.90.320.20">
    <property type="entry name" value="Methyl-coenzyme M reductase, gamma subunit"/>
    <property type="match status" value="1"/>
</dbReference>
<dbReference type="SUPFAM" id="SSF55088">
    <property type="entry name" value="Methyl-coenzyme M reductase subunits"/>
    <property type="match status" value="1"/>
</dbReference>
<feature type="compositionally biased region" description="Basic and acidic residues" evidence="8">
    <location>
        <begin position="7"/>
        <end position="17"/>
    </location>
</feature>
<evidence type="ECO:0000256" key="6">
    <source>
        <dbReference type="ARBA" id="ARBA00022994"/>
    </source>
</evidence>
<dbReference type="InterPro" id="IPR009024">
    <property type="entry name" value="Me_CoM_Rdtase_Fd-like_fold"/>
</dbReference>
<sequence>MKVMHVASEKREEKSEFEPQIYPGQDEVSERRRKLWDKRRRLTKYRDVPDDDITRLLGHRPVGALYVSVHPPLDELIEPYDPIKSLVAPTPGARAGDRIRFAQFSDSFWHPPITPYARQRLYFNRLRGVDVVTYSGRTMLEMRERDLETAVKPLIETEVFNPARTSLKGITIHGHSLRLDEDGLMFDARRRFVYDKETGEVVYIKDQFGKVLDRPVPVGRPPSEEECRKLSITYSWDTRQFKSRTEVIELISRVANMRVLAGFNPESINEEI</sequence>
<evidence type="ECO:0000313" key="9">
    <source>
        <dbReference type="EMBL" id="ALK27793.1"/>
    </source>
</evidence>
<comment type="pathway">
    <text evidence="2">One-carbon metabolism; methyl-coenzyme M reduction; methane from methyl-coenzyme M: step 1/1.</text>
</comment>
<dbReference type="UniPathway" id="UPA00646">
    <property type="reaction ID" value="UER00699"/>
</dbReference>
<dbReference type="InterPro" id="IPR036994">
    <property type="entry name" value="Me_CoM_Rdtase_gsu_sf"/>
</dbReference>
<accession>A0A0P0JSU3</accession>
<protein>
    <recommendedName>
        <fullName evidence="5">coenzyme-B sulfoethylthiotransferase</fullName>
        <ecNumber evidence="5">2.8.4.1</ecNumber>
    </recommendedName>
</protein>
<dbReference type="Pfam" id="PF02240">
    <property type="entry name" value="MCR_gamma"/>
    <property type="match status" value="1"/>
</dbReference>
<comment type="similarity">
    <text evidence="3">Belongs to the methyl-coenzyme M reductase gamma subunit family.</text>
</comment>
<comment type="cofactor">
    <cofactor evidence="1">
        <name>coenzyme F430</name>
        <dbReference type="ChEBI" id="CHEBI:60540"/>
    </cofactor>
</comment>
<dbReference type="GO" id="GO:0050524">
    <property type="term" value="F:coenzyme-B sulfoethylthiotransferase activity"/>
    <property type="evidence" value="ECO:0007669"/>
    <property type="project" value="UniProtKB-EC"/>
</dbReference>
<proteinExistence type="inferred from homology"/>
<comment type="subunit">
    <text evidence="4">MCR is a hexamer of two alpha, two beta, and two gamma chains, forming a dimer of heterotrimers.</text>
</comment>
<dbReference type="EMBL" id="KT387827">
    <property type="protein sequence ID" value="ALK27793.1"/>
    <property type="molecule type" value="Genomic_DNA"/>
</dbReference>
<dbReference type="InterPro" id="IPR003178">
    <property type="entry name" value="Me_CoM_Rdtase_gsu"/>
</dbReference>
<comment type="catalytic activity">
    <reaction evidence="7">
        <text>coenzyme B + methyl-coenzyme M = methane + coenzyme M-coenzyme B heterodisulfide</text>
        <dbReference type="Rhea" id="RHEA:12532"/>
        <dbReference type="ChEBI" id="CHEBI:16183"/>
        <dbReference type="ChEBI" id="CHEBI:58286"/>
        <dbReference type="ChEBI" id="CHEBI:58411"/>
        <dbReference type="ChEBI" id="CHEBI:58596"/>
        <dbReference type="EC" id="2.8.4.1"/>
    </reaction>
    <physiologicalReaction direction="left-to-right" evidence="7">
        <dbReference type="Rhea" id="RHEA:12533"/>
    </physiologicalReaction>
</comment>
<evidence type="ECO:0000256" key="2">
    <source>
        <dbReference type="ARBA" id="ARBA00005149"/>
    </source>
</evidence>
<evidence type="ECO:0000256" key="4">
    <source>
        <dbReference type="ARBA" id="ARBA00011155"/>
    </source>
</evidence>